<keyword evidence="3" id="KW-1185">Reference proteome</keyword>
<evidence type="ECO:0000256" key="1">
    <source>
        <dbReference type="SAM" id="MobiDB-lite"/>
    </source>
</evidence>
<feature type="region of interest" description="Disordered" evidence="1">
    <location>
        <begin position="1"/>
        <end position="52"/>
    </location>
</feature>
<evidence type="ECO:0000313" key="2">
    <source>
        <dbReference type="EMBL" id="KAH0816242.1"/>
    </source>
</evidence>
<gene>
    <name evidence="2" type="ORF">GEV33_006550</name>
</gene>
<accession>A0A8J6HKX2</accession>
<sequence length="192" mass="21376">MRKSNAKRDARFSKIKNEITAKTAAESRSGPRGPAEDPIGRVGEPPEREFGPRKRTFTRKWNLAGVKFRGELPIELCDMATILKYLWRVILQPVSIRCGPAGSPLAYPLSHGDAAPSPGPPRSGPRHRCGNMCSDRSPSEIRPFRGLIGARNENYKLPESLLTRRSNYLAVTPFPQLGKSPQKSTLQFRIGR</sequence>
<dbReference type="EMBL" id="JABDTM020021835">
    <property type="protein sequence ID" value="KAH0816242.1"/>
    <property type="molecule type" value="Genomic_DNA"/>
</dbReference>
<comment type="caution">
    <text evidence="2">The sequence shown here is derived from an EMBL/GenBank/DDBJ whole genome shotgun (WGS) entry which is preliminary data.</text>
</comment>
<name>A0A8J6HKX2_TENMO</name>
<reference evidence="2" key="2">
    <citation type="submission" date="2021-08" db="EMBL/GenBank/DDBJ databases">
        <authorList>
            <person name="Eriksson T."/>
        </authorList>
    </citation>
    <scope>NUCLEOTIDE SEQUENCE</scope>
    <source>
        <strain evidence="2">Stoneville</strain>
        <tissue evidence="2">Whole head</tissue>
    </source>
</reference>
<protein>
    <submittedName>
        <fullName evidence="2">Uncharacterized protein</fullName>
    </submittedName>
</protein>
<organism evidence="2 3">
    <name type="scientific">Tenebrio molitor</name>
    <name type="common">Yellow mealworm beetle</name>
    <dbReference type="NCBI Taxonomy" id="7067"/>
    <lineage>
        <taxon>Eukaryota</taxon>
        <taxon>Metazoa</taxon>
        <taxon>Ecdysozoa</taxon>
        <taxon>Arthropoda</taxon>
        <taxon>Hexapoda</taxon>
        <taxon>Insecta</taxon>
        <taxon>Pterygota</taxon>
        <taxon>Neoptera</taxon>
        <taxon>Endopterygota</taxon>
        <taxon>Coleoptera</taxon>
        <taxon>Polyphaga</taxon>
        <taxon>Cucujiformia</taxon>
        <taxon>Tenebrionidae</taxon>
        <taxon>Tenebrio</taxon>
    </lineage>
</organism>
<evidence type="ECO:0000313" key="3">
    <source>
        <dbReference type="Proteomes" id="UP000719412"/>
    </source>
</evidence>
<feature type="compositionally biased region" description="Basic and acidic residues" evidence="1">
    <location>
        <begin position="34"/>
        <end position="52"/>
    </location>
</feature>
<feature type="compositionally biased region" description="Basic and acidic residues" evidence="1">
    <location>
        <begin position="1"/>
        <end position="19"/>
    </location>
</feature>
<reference evidence="2" key="1">
    <citation type="journal article" date="2020" name="J Insects Food Feed">
        <title>The yellow mealworm (Tenebrio molitor) genome: a resource for the emerging insects as food and feed industry.</title>
        <authorList>
            <person name="Eriksson T."/>
            <person name="Andere A."/>
            <person name="Kelstrup H."/>
            <person name="Emery V."/>
            <person name="Picard C."/>
        </authorList>
    </citation>
    <scope>NUCLEOTIDE SEQUENCE</scope>
    <source>
        <strain evidence="2">Stoneville</strain>
        <tissue evidence="2">Whole head</tissue>
    </source>
</reference>
<proteinExistence type="predicted"/>
<dbReference type="Proteomes" id="UP000719412">
    <property type="component" value="Unassembled WGS sequence"/>
</dbReference>
<dbReference type="AlphaFoldDB" id="A0A8J6HKX2"/>
<feature type="region of interest" description="Disordered" evidence="1">
    <location>
        <begin position="109"/>
        <end position="136"/>
    </location>
</feature>